<dbReference type="Gene3D" id="3.40.50.1820">
    <property type="entry name" value="alpha/beta hydrolase"/>
    <property type="match status" value="1"/>
</dbReference>
<dbReference type="InterPro" id="IPR000073">
    <property type="entry name" value="AB_hydrolase_1"/>
</dbReference>
<feature type="domain" description="AB hydrolase-1" evidence="1">
    <location>
        <begin position="59"/>
        <end position="298"/>
    </location>
</feature>
<organism evidence="2 3">
    <name type="scientific">Rhodothalassium salexigens DSM 2132</name>
    <dbReference type="NCBI Taxonomy" id="1188247"/>
    <lineage>
        <taxon>Bacteria</taxon>
        <taxon>Pseudomonadati</taxon>
        <taxon>Pseudomonadota</taxon>
        <taxon>Alphaproteobacteria</taxon>
        <taxon>Rhodothalassiales</taxon>
        <taxon>Rhodothalassiaceae</taxon>
        <taxon>Rhodothalassium</taxon>
    </lineage>
</organism>
<reference evidence="2 3" key="1">
    <citation type="submission" date="2019-03" db="EMBL/GenBank/DDBJ databases">
        <title>Genomic Encyclopedia of Type Strains, Phase IV (KMG-IV): sequencing the most valuable type-strain genomes for metagenomic binning, comparative biology and taxonomic classification.</title>
        <authorList>
            <person name="Goeker M."/>
        </authorList>
    </citation>
    <scope>NUCLEOTIDE SEQUENCE [LARGE SCALE GENOMIC DNA]</scope>
    <source>
        <strain evidence="2 3">DSM 2132</strain>
    </source>
</reference>
<evidence type="ECO:0000313" key="2">
    <source>
        <dbReference type="EMBL" id="TCP33404.1"/>
    </source>
</evidence>
<dbReference type="InParanoid" id="A0A4R2PFR9"/>
<protein>
    <submittedName>
        <fullName evidence="2">Pimeloyl-ACP methyl ester carboxylesterase</fullName>
    </submittedName>
</protein>
<gene>
    <name evidence="2" type="ORF">EV659_10714</name>
</gene>
<dbReference type="GO" id="GO:0016020">
    <property type="term" value="C:membrane"/>
    <property type="evidence" value="ECO:0007669"/>
    <property type="project" value="TreeGrafter"/>
</dbReference>
<dbReference type="Pfam" id="PF00561">
    <property type="entry name" value="Abhydrolase_1"/>
    <property type="match status" value="1"/>
</dbReference>
<accession>A0A4R2PFR9</accession>
<evidence type="ECO:0000313" key="3">
    <source>
        <dbReference type="Proteomes" id="UP000295399"/>
    </source>
</evidence>
<dbReference type="SUPFAM" id="SSF53474">
    <property type="entry name" value="alpha/beta-Hydrolases"/>
    <property type="match status" value="1"/>
</dbReference>
<dbReference type="InterPro" id="IPR029058">
    <property type="entry name" value="AB_hydrolase_fold"/>
</dbReference>
<keyword evidence="3" id="KW-1185">Reference proteome</keyword>
<dbReference type="RefSeq" id="WP_200287570.1">
    <property type="nucleotide sequence ID" value="NZ_JACIGF010000007.1"/>
</dbReference>
<dbReference type="EMBL" id="SLXO01000007">
    <property type="protein sequence ID" value="TCP33404.1"/>
    <property type="molecule type" value="Genomic_DNA"/>
</dbReference>
<sequence>MTDHPPDQPPASRPAASDATAMAGIEPRVEPATLTSADGLTLFYRDYAPGPEAAPGARPLLCLHGLTRNSADFADFAAHMAASRRVVAADIRGRGRSDWAADPDSYALPTYVADVTALMTHARLDRAVVVGTSMGGLIAMGLAATVPARLAGVVLNDIGAEIGVAGLNRIAGYVGKDTAFPSWDAATAAVRALNAPFFADFSDTQWATWTRRLCRERADGTVAFDYDPAIARSLGGAATVPADLWGAFDALLPLPTLAVRGAMSDILTDQTLAAMVTRKPDLETVVVENRGHTPTLTEPAVLSSLHRFLKGLDT</sequence>
<dbReference type="AlphaFoldDB" id="A0A4R2PFR9"/>
<dbReference type="PANTHER" id="PTHR43798:SF20">
    <property type="entry name" value="2-SUCCINYL-6-HYDROXY-2,4-CYCLOHEXADIENE-1-CARBOXYLATE SYNTHASE-RELATED"/>
    <property type="match status" value="1"/>
</dbReference>
<dbReference type="Proteomes" id="UP000295399">
    <property type="component" value="Unassembled WGS sequence"/>
</dbReference>
<proteinExistence type="predicted"/>
<dbReference type="InterPro" id="IPR050266">
    <property type="entry name" value="AB_hydrolase_sf"/>
</dbReference>
<dbReference type="PANTHER" id="PTHR43798">
    <property type="entry name" value="MONOACYLGLYCEROL LIPASE"/>
    <property type="match status" value="1"/>
</dbReference>
<comment type="caution">
    <text evidence="2">The sequence shown here is derived from an EMBL/GenBank/DDBJ whole genome shotgun (WGS) entry which is preliminary data.</text>
</comment>
<dbReference type="PRINTS" id="PR00111">
    <property type="entry name" value="ABHYDROLASE"/>
</dbReference>
<name>A0A4R2PFR9_RHOSA</name>
<evidence type="ECO:0000259" key="1">
    <source>
        <dbReference type="Pfam" id="PF00561"/>
    </source>
</evidence>